<dbReference type="Proteomes" id="UP000388452">
    <property type="component" value="Chromosome"/>
</dbReference>
<keyword evidence="1" id="KW-0472">Membrane</keyword>
<evidence type="ECO:0000313" key="3">
    <source>
        <dbReference type="Proteomes" id="UP000388452"/>
    </source>
</evidence>
<evidence type="ECO:0008006" key="4">
    <source>
        <dbReference type="Google" id="ProtNLM"/>
    </source>
</evidence>
<keyword evidence="1" id="KW-1133">Transmembrane helix</keyword>
<dbReference type="AlphaFoldDB" id="A0A5P8JTG9"/>
<feature type="transmembrane region" description="Helical" evidence="1">
    <location>
        <begin position="45"/>
        <end position="64"/>
    </location>
</feature>
<proteinExistence type="predicted"/>
<protein>
    <recommendedName>
        <fullName evidence="4">DUF3995 domain-containing protein</fullName>
    </recommendedName>
</protein>
<organism evidence="2 3">
    <name type="scientific">Lacticaseibacillus manihotivorans</name>
    <dbReference type="NCBI Taxonomy" id="88233"/>
    <lineage>
        <taxon>Bacteria</taxon>
        <taxon>Bacillati</taxon>
        <taxon>Bacillota</taxon>
        <taxon>Bacilli</taxon>
        <taxon>Lactobacillales</taxon>
        <taxon>Lactobacillaceae</taxon>
        <taxon>Lacticaseibacillus</taxon>
    </lineage>
</organism>
<sequence>MKSLWSLLNVFFGIVFVVVAIHFFLGKWLNLLAGSSNANTEQLAFAGKIISPALIVLGVSVFLLGFQGSKLCVRIGNVSFVIAIGYIVIRACGRFSGLSTSGGLALTVFLRALSS</sequence>
<evidence type="ECO:0000256" key="1">
    <source>
        <dbReference type="SAM" id="Phobius"/>
    </source>
</evidence>
<evidence type="ECO:0000313" key="2">
    <source>
        <dbReference type="EMBL" id="QFQ92535.1"/>
    </source>
</evidence>
<accession>A0A5P8JTG9</accession>
<keyword evidence="1" id="KW-0812">Transmembrane</keyword>
<gene>
    <name evidence="2" type="ORF">LM010_14580</name>
</gene>
<dbReference type="RefSeq" id="WP_152164826.1">
    <property type="nucleotide sequence ID" value="NZ_CP045068.1"/>
</dbReference>
<name>A0A5P8JTG9_9LACO</name>
<dbReference type="EMBL" id="CP045068">
    <property type="protein sequence ID" value="QFQ92535.1"/>
    <property type="molecule type" value="Genomic_DNA"/>
</dbReference>
<feature type="transmembrane region" description="Helical" evidence="1">
    <location>
        <begin position="71"/>
        <end position="89"/>
    </location>
</feature>
<feature type="transmembrane region" description="Helical" evidence="1">
    <location>
        <begin position="7"/>
        <end position="25"/>
    </location>
</feature>
<reference evidence="2 3" key="1">
    <citation type="submission" date="2019-10" db="EMBL/GenBank/DDBJ databases">
        <title>Genome sequencing of Lactobacillus manihotivorans.</title>
        <authorList>
            <person name="Kim K."/>
        </authorList>
    </citation>
    <scope>NUCLEOTIDE SEQUENCE [LARGE SCALE GENOMIC DNA]</scope>
    <source>
        <strain evidence="2 3">LM010</strain>
    </source>
</reference>